<name>A0ACC4AEP9_POPAL</name>
<reference evidence="1 2" key="1">
    <citation type="journal article" date="2024" name="Plant Biotechnol. J.">
        <title>Genome and CRISPR/Cas9 system of a widespread forest tree (Populus alba) in the world.</title>
        <authorList>
            <person name="Liu Y.J."/>
            <person name="Jiang P.F."/>
            <person name="Han X.M."/>
            <person name="Li X.Y."/>
            <person name="Wang H.M."/>
            <person name="Wang Y.J."/>
            <person name="Wang X.X."/>
            <person name="Zeng Q.Y."/>
        </authorList>
    </citation>
    <scope>NUCLEOTIDE SEQUENCE [LARGE SCALE GENOMIC DNA]</scope>
    <source>
        <strain evidence="2">cv. PAL-ZL1</strain>
    </source>
</reference>
<sequence>MDKKVFSRVEALKKVGKEDWDFSKDPCSGEGNWSVLDLSKGFEGFFTAYTDFKPPQSSGNRNVVAIVTGTAAGAVFVALLVLGAMQRNGWLGGKVSADKAFSFIPGLVLIGKHHIVSVYVLQERGRLSELVDPELGSDYSSEEAMVMLNIALSCTNANSCESCCS</sequence>
<evidence type="ECO:0000313" key="1">
    <source>
        <dbReference type="EMBL" id="KAL3564615.1"/>
    </source>
</evidence>
<proteinExistence type="predicted"/>
<dbReference type="EMBL" id="RCHU02000019">
    <property type="protein sequence ID" value="KAL3564615.1"/>
    <property type="molecule type" value="Genomic_DNA"/>
</dbReference>
<gene>
    <name evidence="1" type="ORF">D5086_032661</name>
</gene>
<dbReference type="Proteomes" id="UP000309997">
    <property type="component" value="Unassembled WGS sequence"/>
</dbReference>
<comment type="caution">
    <text evidence="1">The sequence shown here is derived from an EMBL/GenBank/DDBJ whole genome shotgun (WGS) entry which is preliminary data.</text>
</comment>
<evidence type="ECO:0000313" key="2">
    <source>
        <dbReference type="Proteomes" id="UP000309997"/>
    </source>
</evidence>
<keyword evidence="2" id="KW-1185">Reference proteome</keyword>
<protein>
    <submittedName>
        <fullName evidence="1">Uncharacterized protein</fullName>
    </submittedName>
</protein>
<accession>A0ACC4AEP9</accession>
<organism evidence="1 2">
    <name type="scientific">Populus alba</name>
    <name type="common">White poplar</name>
    <dbReference type="NCBI Taxonomy" id="43335"/>
    <lineage>
        <taxon>Eukaryota</taxon>
        <taxon>Viridiplantae</taxon>
        <taxon>Streptophyta</taxon>
        <taxon>Embryophyta</taxon>
        <taxon>Tracheophyta</taxon>
        <taxon>Spermatophyta</taxon>
        <taxon>Magnoliopsida</taxon>
        <taxon>eudicotyledons</taxon>
        <taxon>Gunneridae</taxon>
        <taxon>Pentapetalae</taxon>
        <taxon>rosids</taxon>
        <taxon>fabids</taxon>
        <taxon>Malpighiales</taxon>
        <taxon>Salicaceae</taxon>
        <taxon>Saliceae</taxon>
        <taxon>Populus</taxon>
    </lineage>
</organism>